<keyword evidence="1" id="KW-0472">Membrane</keyword>
<dbReference type="EMBL" id="AZSI01000161">
    <property type="protein sequence ID" value="KEY61456.1"/>
    <property type="molecule type" value="Genomic_DNA"/>
</dbReference>
<accession>A0A084A827</accession>
<sequence length="312" mass="35560">MATLTRRFKKPIIIILSVLLLTVIIIFSVSIRNHFLNYNPPKTKRQIEQLVKASADNPKTRFVTDGQHYQRNLFISDIHGRLPGLKKTLTEIHFSKSDRLFVLGDSIDHGRFGFDVLLYLLKTLPDAGYHVTVMMGNHEQMWSELASDGKTDAEQLSNAIGTIDIYEGAPPNGWQYSIENWKKLSVADRQFLLTEMKNNFGQPEQLIEKIGNKWVVLSHSAKMNLSYEKEKKTDLFWEHLPGDSFERRNNVAKAVGVPNTDVQVFVGHVSGILFGKHPNYICLDNTIVNGTLEQFEAVPVKIYCLEQEKFLG</sequence>
<gene>
    <name evidence="3" type="ORF">U725_02339</name>
</gene>
<dbReference type="RefSeq" id="WP_042748834.1">
    <property type="nucleotide sequence ID" value="NZ_AZSI01000161.1"/>
</dbReference>
<dbReference type="SUPFAM" id="SSF56300">
    <property type="entry name" value="Metallo-dependent phosphatases"/>
    <property type="match status" value="1"/>
</dbReference>
<protein>
    <recommendedName>
        <fullName evidence="2">Calcineurin-like phosphoesterase domain-containing protein</fullName>
    </recommendedName>
</protein>
<dbReference type="InterPro" id="IPR004843">
    <property type="entry name" value="Calcineurin-like_PHP"/>
</dbReference>
<dbReference type="PANTHER" id="PTHR42850:SF4">
    <property type="entry name" value="ZINC-DEPENDENT ENDOPOLYPHOSPHATASE"/>
    <property type="match status" value="1"/>
</dbReference>
<dbReference type="Gene3D" id="3.60.21.10">
    <property type="match status" value="1"/>
</dbReference>
<feature type="transmembrane region" description="Helical" evidence="1">
    <location>
        <begin position="12"/>
        <end position="31"/>
    </location>
</feature>
<feature type="domain" description="Calcineurin-like phosphoesterase" evidence="2">
    <location>
        <begin position="73"/>
        <end position="268"/>
    </location>
</feature>
<evidence type="ECO:0000313" key="4">
    <source>
        <dbReference type="Proteomes" id="UP000028401"/>
    </source>
</evidence>
<dbReference type="PATRIC" id="fig|1415168.3.peg.2400"/>
<dbReference type="Proteomes" id="UP000028401">
    <property type="component" value="Unassembled WGS sequence"/>
</dbReference>
<dbReference type="AlphaFoldDB" id="A0A084A827"/>
<evidence type="ECO:0000259" key="2">
    <source>
        <dbReference type="Pfam" id="PF00149"/>
    </source>
</evidence>
<proteinExistence type="predicted"/>
<evidence type="ECO:0000256" key="1">
    <source>
        <dbReference type="SAM" id="Phobius"/>
    </source>
</evidence>
<organism evidence="3 4">
    <name type="scientific">Lactococcus cremoris subsp. cremoris GE214</name>
    <dbReference type="NCBI Taxonomy" id="1415168"/>
    <lineage>
        <taxon>Bacteria</taxon>
        <taxon>Bacillati</taxon>
        <taxon>Bacillota</taxon>
        <taxon>Bacilli</taxon>
        <taxon>Lactobacillales</taxon>
        <taxon>Streptococcaceae</taxon>
        <taxon>Lactococcus</taxon>
        <taxon>Lactococcus cremoris subsp. cremoris</taxon>
    </lineage>
</organism>
<dbReference type="GO" id="GO:0005737">
    <property type="term" value="C:cytoplasm"/>
    <property type="evidence" value="ECO:0007669"/>
    <property type="project" value="TreeGrafter"/>
</dbReference>
<reference evidence="3 4" key="1">
    <citation type="submission" date="2014-06" db="EMBL/GenBank/DDBJ databases">
        <title>Draft genome sequence of the putrescine producing strain Lactococcus lactis subsp cremoris GE214.</title>
        <authorList>
            <person name="Ladero V."/>
            <person name="Linares D.M."/>
            <person name="del Rio B."/>
            <person name="Mayo B."/>
            <person name="Martin M.C."/>
            <person name="Fernandez M."/>
            <person name="Alvarez M.A."/>
        </authorList>
    </citation>
    <scope>NUCLEOTIDE SEQUENCE [LARGE SCALE GENOMIC DNA]</scope>
    <source>
        <strain evidence="3 4">GE214</strain>
    </source>
</reference>
<comment type="caution">
    <text evidence="3">The sequence shown here is derived from an EMBL/GenBank/DDBJ whole genome shotgun (WGS) entry which is preliminary data.</text>
</comment>
<name>A0A084A827_LACLC</name>
<dbReference type="Pfam" id="PF00149">
    <property type="entry name" value="Metallophos"/>
    <property type="match status" value="1"/>
</dbReference>
<keyword evidence="1" id="KW-1133">Transmembrane helix</keyword>
<evidence type="ECO:0000313" key="3">
    <source>
        <dbReference type="EMBL" id="KEY61456.1"/>
    </source>
</evidence>
<keyword evidence="1" id="KW-0812">Transmembrane</keyword>
<dbReference type="InterPro" id="IPR050126">
    <property type="entry name" value="Ap4A_hydrolase"/>
</dbReference>
<dbReference type="InterPro" id="IPR029052">
    <property type="entry name" value="Metallo-depent_PP-like"/>
</dbReference>
<dbReference type="PANTHER" id="PTHR42850">
    <property type="entry name" value="METALLOPHOSPHOESTERASE"/>
    <property type="match status" value="1"/>
</dbReference>
<dbReference type="GO" id="GO:0016791">
    <property type="term" value="F:phosphatase activity"/>
    <property type="evidence" value="ECO:0007669"/>
    <property type="project" value="TreeGrafter"/>
</dbReference>